<dbReference type="PRINTS" id="PR00463">
    <property type="entry name" value="EP450I"/>
</dbReference>
<evidence type="ECO:0000256" key="11">
    <source>
        <dbReference type="ARBA" id="ARBA00023136"/>
    </source>
</evidence>
<dbReference type="CDD" id="cd11072">
    <property type="entry name" value="CYP71-like"/>
    <property type="match status" value="1"/>
</dbReference>
<comment type="cofactor">
    <cofactor evidence="1 12">
        <name>heme</name>
        <dbReference type="ChEBI" id="CHEBI:30413"/>
    </cofactor>
</comment>
<dbReference type="EMBL" id="KN648125">
    <property type="protein sequence ID" value="KHN35611.1"/>
    <property type="molecule type" value="Genomic_DNA"/>
</dbReference>
<dbReference type="GO" id="GO:0020037">
    <property type="term" value="F:heme binding"/>
    <property type="evidence" value="ECO:0007669"/>
    <property type="project" value="InterPro"/>
</dbReference>
<evidence type="ECO:0000256" key="1">
    <source>
        <dbReference type="ARBA" id="ARBA00001971"/>
    </source>
</evidence>
<organism evidence="15">
    <name type="scientific">Glycine soja</name>
    <name type="common">Wild soybean</name>
    <dbReference type="NCBI Taxonomy" id="3848"/>
    <lineage>
        <taxon>Eukaryota</taxon>
        <taxon>Viridiplantae</taxon>
        <taxon>Streptophyta</taxon>
        <taxon>Embryophyta</taxon>
        <taxon>Tracheophyta</taxon>
        <taxon>Spermatophyta</taxon>
        <taxon>Magnoliopsida</taxon>
        <taxon>eudicotyledons</taxon>
        <taxon>Gunneridae</taxon>
        <taxon>Pentapetalae</taxon>
        <taxon>rosids</taxon>
        <taxon>fabids</taxon>
        <taxon>Fabales</taxon>
        <taxon>Fabaceae</taxon>
        <taxon>Papilionoideae</taxon>
        <taxon>50 kb inversion clade</taxon>
        <taxon>NPAAA clade</taxon>
        <taxon>indigoferoid/millettioid clade</taxon>
        <taxon>Phaseoleae</taxon>
        <taxon>Glycine</taxon>
        <taxon>Glycine subgen. Soja</taxon>
    </lineage>
</organism>
<evidence type="ECO:0000256" key="2">
    <source>
        <dbReference type="ARBA" id="ARBA00004167"/>
    </source>
</evidence>
<dbReference type="FunFam" id="1.10.630.10:FF:000011">
    <property type="entry name" value="Cytochrome P450 83B1"/>
    <property type="match status" value="1"/>
</dbReference>
<feature type="signal peptide" evidence="14">
    <location>
        <begin position="1"/>
        <end position="19"/>
    </location>
</feature>
<dbReference type="PROSITE" id="PS00086">
    <property type="entry name" value="CYTOCHROME_P450"/>
    <property type="match status" value="1"/>
</dbReference>
<dbReference type="Proteomes" id="UP000053555">
    <property type="component" value="Unassembled WGS sequence"/>
</dbReference>
<evidence type="ECO:0000256" key="6">
    <source>
        <dbReference type="ARBA" id="ARBA00022723"/>
    </source>
</evidence>
<evidence type="ECO:0000313" key="16">
    <source>
        <dbReference type="EMBL" id="RZC18892.1"/>
    </source>
</evidence>
<dbReference type="Pfam" id="PF00067">
    <property type="entry name" value="p450"/>
    <property type="match status" value="1"/>
</dbReference>
<evidence type="ECO:0000256" key="4">
    <source>
        <dbReference type="ARBA" id="ARBA00022617"/>
    </source>
</evidence>
<proteinExistence type="inferred from homology"/>
<keyword evidence="4 12" id="KW-0349">Heme</keyword>
<keyword evidence="7" id="KW-1133">Transmembrane helix</keyword>
<dbReference type="Proteomes" id="UP000289340">
    <property type="component" value="Chromosome 3"/>
</dbReference>
<dbReference type="InterPro" id="IPR036396">
    <property type="entry name" value="Cyt_P450_sf"/>
</dbReference>
<reference evidence="16 17" key="2">
    <citation type="submission" date="2018-09" db="EMBL/GenBank/DDBJ databases">
        <title>A high-quality reference genome of wild soybean provides a powerful tool to mine soybean genomes.</title>
        <authorList>
            <person name="Xie M."/>
            <person name="Chung C.Y.L."/>
            <person name="Li M.-W."/>
            <person name="Wong F.-L."/>
            <person name="Chan T.-F."/>
            <person name="Lam H.-M."/>
        </authorList>
    </citation>
    <scope>NUCLEOTIDE SEQUENCE [LARGE SCALE GENOMIC DNA]</scope>
    <source>
        <strain evidence="17">cv. W05</strain>
        <tissue evidence="16">Hypocotyl of etiolated seedlings</tissue>
    </source>
</reference>
<dbReference type="GO" id="GO:0005506">
    <property type="term" value="F:iron ion binding"/>
    <property type="evidence" value="ECO:0007669"/>
    <property type="project" value="InterPro"/>
</dbReference>
<reference evidence="15" key="1">
    <citation type="submission" date="2014-07" db="EMBL/GenBank/DDBJ databases">
        <title>Identification of a novel salt tolerance gene in wild soybean by whole-genome sequencing.</title>
        <authorList>
            <person name="Lam H.-M."/>
            <person name="Qi X."/>
            <person name="Li M.-W."/>
            <person name="Liu X."/>
            <person name="Xie M."/>
            <person name="Ni M."/>
            <person name="Xu X."/>
        </authorList>
    </citation>
    <scope>NUCLEOTIDE SEQUENCE [LARGE SCALE GENOMIC DNA]</scope>
    <source>
        <tissue evidence="15">Root</tissue>
    </source>
</reference>
<keyword evidence="9 12" id="KW-0408">Iron</keyword>
<dbReference type="EC" id="1.14.-.-" evidence="15"/>
<accession>A0A0B2RM34</accession>
<comment type="similarity">
    <text evidence="3 13">Belongs to the cytochrome P450 family.</text>
</comment>
<evidence type="ECO:0000256" key="8">
    <source>
        <dbReference type="ARBA" id="ARBA00023002"/>
    </source>
</evidence>
<evidence type="ECO:0000256" key="14">
    <source>
        <dbReference type="SAM" id="SignalP"/>
    </source>
</evidence>
<dbReference type="EMBL" id="QZWG01000003">
    <property type="protein sequence ID" value="RZC18892.1"/>
    <property type="molecule type" value="Genomic_DNA"/>
</dbReference>
<evidence type="ECO:0000256" key="5">
    <source>
        <dbReference type="ARBA" id="ARBA00022692"/>
    </source>
</evidence>
<dbReference type="Gramene" id="XM_028368436.1">
    <property type="protein sequence ID" value="XP_028224237.1"/>
    <property type="gene ID" value="LOC114405912"/>
</dbReference>
<dbReference type="AlphaFoldDB" id="A0A0B2RM34"/>
<dbReference type="GO" id="GO:0016705">
    <property type="term" value="F:oxidoreductase activity, acting on paired donors, with incorporation or reduction of molecular oxygen"/>
    <property type="evidence" value="ECO:0007669"/>
    <property type="project" value="InterPro"/>
</dbReference>
<dbReference type="PANTHER" id="PTHR47955:SF22">
    <property type="entry name" value="CYTOCHROME P450 83B1-LIKE"/>
    <property type="match status" value="1"/>
</dbReference>
<dbReference type="SMR" id="A0A0B2RM34"/>
<dbReference type="SUPFAM" id="SSF48264">
    <property type="entry name" value="Cytochrome P450"/>
    <property type="match status" value="1"/>
</dbReference>
<name>A0A0B2RM34_GLYSO</name>
<keyword evidence="17" id="KW-1185">Reference proteome</keyword>
<evidence type="ECO:0000313" key="15">
    <source>
        <dbReference type="EMBL" id="KHN35611.1"/>
    </source>
</evidence>
<keyword evidence="8 13" id="KW-0560">Oxidoreductase</keyword>
<dbReference type="InterPro" id="IPR001128">
    <property type="entry name" value="Cyt_P450"/>
</dbReference>
<evidence type="ECO:0000256" key="12">
    <source>
        <dbReference type="PIRSR" id="PIRSR602401-1"/>
    </source>
</evidence>
<evidence type="ECO:0000256" key="9">
    <source>
        <dbReference type="ARBA" id="ARBA00023004"/>
    </source>
</evidence>
<dbReference type="PANTHER" id="PTHR47955">
    <property type="entry name" value="CYTOCHROME P450 FAMILY 71 PROTEIN"/>
    <property type="match status" value="1"/>
</dbReference>
<evidence type="ECO:0000256" key="10">
    <source>
        <dbReference type="ARBA" id="ARBA00023033"/>
    </source>
</evidence>
<feature type="chain" id="PRO_5040666588" evidence="14">
    <location>
        <begin position="20"/>
        <end position="499"/>
    </location>
</feature>
<dbReference type="GO" id="GO:0016020">
    <property type="term" value="C:membrane"/>
    <property type="evidence" value="ECO:0007669"/>
    <property type="project" value="UniProtKB-SubCell"/>
</dbReference>
<keyword evidence="10 13" id="KW-0503">Monooxygenase</keyword>
<comment type="subcellular location">
    <subcellularLocation>
        <location evidence="2">Membrane</location>
        <topology evidence="2">Single-pass membrane protein</topology>
    </subcellularLocation>
</comment>
<keyword evidence="14" id="KW-0732">Signal</keyword>
<evidence type="ECO:0000256" key="3">
    <source>
        <dbReference type="ARBA" id="ARBA00010617"/>
    </source>
</evidence>
<evidence type="ECO:0000256" key="13">
    <source>
        <dbReference type="RuleBase" id="RU000461"/>
    </source>
</evidence>
<evidence type="ECO:0000256" key="7">
    <source>
        <dbReference type="ARBA" id="ARBA00022989"/>
    </source>
</evidence>
<sequence length="499" mass="57389">MLSPLLLFLCLTLPLFLLSFFKYRKTFKNPPLPPGPRGLPIIGNLHQLDSPSLHEQLWHLSKKYGPLFSLQFGLRPAIVVSSPKLAKEVMKDNDLECCGRPKLLGQQKLTYNGLDMGFSSYDSYWREIRKICVVHVLSSKRVQSFTSIRHFEVKQMIKKISRHASSSKVTNLNEVLISLISTIVCRIVLGRRYEEEGSEGSRFHKLFNECEAMLGNFFVSDYIPFMGWIDKLRGLDARLERNFKEMDKFYQEAIDEHMNSKKKTPEEEDLVDVLLQLKENNTFPIDLTNDNIKAVLLNLLVGATGTTEVTTIWAMTELIKNPSIMKKVQEEIRGLSGKKDFLDEDDIQKFSYLRAVIKETLRLHLPAPLLIPRETNKKCMLDGYEIPAKTLLYVNAWAIHRDPKAWKDPEEFIPERFLNCDIDLYGQDFEFIPFGAGRRLCPGMNMAFAALDLILANLLYSFDWELPQGMKKEDIDTEVLPGVTQHKKNPLCVVAKCYM</sequence>
<evidence type="ECO:0000313" key="17">
    <source>
        <dbReference type="Proteomes" id="UP000289340"/>
    </source>
</evidence>
<keyword evidence="5" id="KW-0812">Transmembrane</keyword>
<dbReference type="InterPro" id="IPR017972">
    <property type="entry name" value="Cyt_P450_CS"/>
</dbReference>
<keyword evidence="11" id="KW-0472">Membrane</keyword>
<dbReference type="GO" id="GO:0004497">
    <property type="term" value="F:monooxygenase activity"/>
    <property type="evidence" value="ECO:0007669"/>
    <property type="project" value="UniProtKB-KW"/>
</dbReference>
<dbReference type="PRINTS" id="PR00385">
    <property type="entry name" value="P450"/>
</dbReference>
<dbReference type="InterPro" id="IPR002401">
    <property type="entry name" value="Cyt_P450_E_grp-I"/>
</dbReference>
<keyword evidence="6 12" id="KW-0479">Metal-binding</keyword>
<dbReference type="Gene3D" id="1.10.630.10">
    <property type="entry name" value="Cytochrome P450"/>
    <property type="match status" value="1"/>
</dbReference>
<feature type="binding site" description="axial binding residue" evidence="12">
    <location>
        <position position="441"/>
    </location>
    <ligand>
        <name>heme</name>
        <dbReference type="ChEBI" id="CHEBI:30413"/>
    </ligand>
    <ligandPart>
        <name>Fe</name>
        <dbReference type="ChEBI" id="CHEBI:18248"/>
    </ligandPart>
</feature>
<protein>
    <submittedName>
        <fullName evidence="15">Cytochrome P450 83B1</fullName>
        <ecNumber evidence="15">1.14.-.-</ecNumber>
    </submittedName>
</protein>
<gene>
    <name evidence="16" type="ORF">D0Y65_005922</name>
    <name evidence="15" type="ORF">glysoja_030963</name>
</gene>